<protein>
    <submittedName>
        <fullName evidence="2">Alpha/beta hydrolase fold</fullName>
    </submittedName>
</protein>
<organism evidence="2 3">
    <name type="scientific">Microlunatus sagamiharensis</name>
    <dbReference type="NCBI Taxonomy" id="546874"/>
    <lineage>
        <taxon>Bacteria</taxon>
        <taxon>Bacillati</taxon>
        <taxon>Actinomycetota</taxon>
        <taxon>Actinomycetes</taxon>
        <taxon>Propionibacteriales</taxon>
        <taxon>Propionibacteriaceae</taxon>
        <taxon>Microlunatus</taxon>
    </lineage>
</organism>
<dbReference type="Proteomes" id="UP000198825">
    <property type="component" value="Chromosome I"/>
</dbReference>
<dbReference type="PRINTS" id="PR00111">
    <property type="entry name" value="ABHYDROLASE"/>
</dbReference>
<dbReference type="InterPro" id="IPR000073">
    <property type="entry name" value="AB_hydrolase_1"/>
</dbReference>
<dbReference type="SUPFAM" id="SSF53474">
    <property type="entry name" value="alpha/beta-Hydrolases"/>
    <property type="match status" value="1"/>
</dbReference>
<reference evidence="3" key="1">
    <citation type="submission" date="2016-10" db="EMBL/GenBank/DDBJ databases">
        <authorList>
            <person name="Varghese N."/>
            <person name="Submissions S."/>
        </authorList>
    </citation>
    <scope>NUCLEOTIDE SEQUENCE [LARGE SCALE GENOMIC DNA]</scope>
    <source>
        <strain evidence="3">DSM 21743</strain>
    </source>
</reference>
<dbReference type="Gene3D" id="3.40.50.1820">
    <property type="entry name" value="alpha/beta hydrolase"/>
    <property type="match status" value="2"/>
</dbReference>
<feature type="domain" description="AB hydrolase-1" evidence="1">
    <location>
        <begin position="24"/>
        <end position="134"/>
    </location>
</feature>
<name>A0A1H2LPC0_9ACTN</name>
<dbReference type="EMBL" id="LT629799">
    <property type="protein sequence ID" value="SDU82518.1"/>
    <property type="molecule type" value="Genomic_DNA"/>
</dbReference>
<dbReference type="PANTHER" id="PTHR43798">
    <property type="entry name" value="MONOACYLGLYCEROL LIPASE"/>
    <property type="match status" value="1"/>
</dbReference>
<proteinExistence type="predicted"/>
<dbReference type="InterPro" id="IPR050266">
    <property type="entry name" value="AB_hydrolase_sf"/>
</dbReference>
<sequence length="229" mass="25268">MPNVQLANGPVLRYREWGRPDGAVLLLLHGTTADGSTWDHVAPVLGEHFRVIAPDLRGRADSEWTDDYSMQLLADDVVALLDALGVLGAVLVGHSTGASVAFLVASQHPERLRMLVLEEMPPPDAAKPRLELPLGPDPEGRWDWRFVIMMRRWLNEAHPDWWELANKITVPTLVIAGARSAADEGRQHDLARAMPDATFRSLDLGHTPHAERPSAFLQVVGPFLDPLAK</sequence>
<dbReference type="OrthoDB" id="63519at2"/>
<accession>A0A1H2LPC0</accession>
<dbReference type="RefSeq" id="WP_091073145.1">
    <property type="nucleotide sequence ID" value="NZ_LT629799.1"/>
</dbReference>
<dbReference type="PANTHER" id="PTHR43798:SF33">
    <property type="entry name" value="HYDROLASE, PUTATIVE (AFU_ORTHOLOGUE AFUA_2G14860)-RELATED"/>
    <property type="match status" value="1"/>
</dbReference>
<evidence type="ECO:0000313" key="2">
    <source>
        <dbReference type="EMBL" id="SDU82518.1"/>
    </source>
</evidence>
<dbReference type="GO" id="GO:0016787">
    <property type="term" value="F:hydrolase activity"/>
    <property type="evidence" value="ECO:0007669"/>
    <property type="project" value="UniProtKB-KW"/>
</dbReference>
<gene>
    <name evidence="2" type="ORF">SAMN04488544_0545</name>
</gene>
<dbReference type="AlphaFoldDB" id="A0A1H2LPC0"/>
<dbReference type="GO" id="GO:0016020">
    <property type="term" value="C:membrane"/>
    <property type="evidence" value="ECO:0007669"/>
    <property type="project" value="TreeGrafter"/>
</dbReference>
<evidence type="ECO:0000313" key="3">
    <source>
        <dbReference type="Proteomes" id="UP000198825"/>
    </source>
</evidence>
<dbReference type="Pfam" id="PF00561">
    <property type="entry name" value="Abhydrolase_1"/>
    <property type="match status" value="1"/>
</dbReference>
<keyword evidence="3" id="KW-1185">Reference proteome</keyword>
<dbReference type="STRING" id="546874.SAMN04488544_0545"/>
<dbReference type="InterPro" id="IPR029058">
    <property type="entry name" value="AB_hydrolase_fold"/>
</dbReference>
<evidence type="ECO:0000259" key="1">
    <source>
        <dbReference type="Pfam" id="PF00561"/>
    </source>
</evidence>
<keyword evidence="2" id="KW-0378">Hydrolase</keyword>